<dbReference type="KEGG" id="ifl:C1H71_11365"/>
<evidence type="ECO:0000256" key="4">
    <source>
        <dbReference type="ARBA" id="ARBA00022475"/>
    </source>
</evidence>
<gene>
    <name evidence="9" type="primary">cobD</name>
    <name evidence="10" type="ORF">C1H71_11365</name>
</gene>
<evidence type="ECO:0000313" key="11">
    <source>
        <dbReference type="Proteomes" id="UP000515917"/>
    </source>
</evidence>
<comment type="subcellular location">
    <subcellularLocation>
        <location evidence="1 9">Cell membrane</location>
        <topology evidence="1 9">Multi-pass membrane protein</topology>
    </subcellularLocation>
</comment>
<organism evidence="10 11">
    <name type="scientific">Iodobacter fluviatilis</name>
    <dbReference type="NCBI Taxonomy" id="537"/>
    <lineage>
        <taxon>Bacteria</taxon>
        <taxon>Pseudomonadati</taxon>
        <taxon>Pseudomonadota</taxon>
        <taxon>Betaproteobacteria</taxon>
        <taxon>Neisseriales</taxon>
        <taxon>Chitinibacteraceae</taxon>
        <taxon>Iodobacter</taxon>
    </lineage>
</organism>
<keyword evidence="6 9" id="KW-0812">Transmembrane</keyword>
<keyword evidence="4 9" id="KW-1003">Cell membrane</keyword>
<dbReference type="GO" id="GO:0048472">
    <property type="term" value="F:threonine-phosphate decarboxylase activity"/>
    <property type="evidence" value="ECO:0007669"/>
    <property type="project" value="InterPro"/>
</dbReference>
<comment type="function">
    <text evidence="9">Converts cobyric acid to cobinamide by the addition of aminopropanol on the F carboxylic group.</text>
</comment>
<dbReference type="InterPro" id="IPR004485">
    <property type="entry name" value="Cobalamin_biosynth_CobD/CbiB"/>
</dbReference>
<dbReference type="PANTHER" id="PTHR34308:SF1">
    <property type="entry name" value="COBALAMIN BIOSYNTHESIS PROTEIN CBIB"/>
    <property type="match status" value="1"/>
</dbReference>
<comment type="caution">
    <text evidence="9">Lacks conserved residue(s) required for the propagation of feature annotation.</text>
</comment>
<comment type="pathway">
    <text evidence="2 9">Cofactor biosynthesis; adenosylcobalamin biosynthesis.</text>
</comment>
<accession>A0A7G3GA76</accession>
<dbReference type="GO" id="GO:0009236">
    <property type="term" value="P:cobalamin biosynthetic process"/>
    <property type="evidence" value="ECO:0007669"/>
    <property type="project" value="UniProtKB-UniRule"/>
</dbReference>
<reference evidence="10 11" key="1">
    <citation type="submission" date="2018-01" db="EMBL/GenBank/DDBJ databases">
        <title>Genome sequence of Iodobacter sp. strain PCH194 isolated from Indian Trans-Himalaya.</title>
        <authorList>
            <person name="Kumar V."/>
            <person name="Thakur V."/>
            <person name="Kumar S."/>
            <person name="Singh D."/>
        </authorList>
    </citation>
    <scope>NUCLEOTIDE SEQUENCE [LARGE SCALE GENOMIC DNA]</scope>
    <source>
        <strain evidence="10 11">PCH194</strain>
    </source>
</reference>
<dbReference type="EMBL" id="CP025781">
    <property type="protein sequence ID" value="QBC44068.1"/>
    <property type="molecule type" value="Genomic_DNA"/>
</dbReference>
<keyword evidence="5 9" id="KW-0169">Cobalamin biosynthesis</keyword>
<name>A0A7G3GA76_9NEIS</name>
<evidence type="ECO:0000256" key="6">
    <source>
        <dbReference type="ARBA" id="ARBA00022692"/>
    </source>
</evidence>
<keyword evidence="7 9" id="KW-1133">Transmembrane helix</keyword>
<keyword evidence="11" id="KW-1185">Reference proteome</keyword>
<dbReference type="PANTHER" id="PTHR34308">
    <property type="entry name" value="COBALAMIN BIOSYNTHESIS PROTEIN CBIB"/>
    <property type="match status" value="1"/>
</dbReference>
<dbReference type="NCBIfam" id="NF005792">
    <property type="entry name" value="PRK07630.1"/>
    <property type="match status" value="1"/>
</dbReference>
<dbReference type="Pfam" id="PF03186">
    <property type="entry name" value="CobD_Cbib"/>
    <property type="match status" value="1"/>
</dbReference>
<evidence type="ECO:0000313" key="10">
    <source>
        <dbReference type="EMBL" id="QBC44068.1"/>
    </source>
</evidence>
<feature type="transmembrane region" description="Helical" evidence="9">
    <location>
        <begin position="76"/>
        <end position="94"/>
    </location>
</feature>
<feature type="transmembrane region" description="Helical" evidence="9">
    <location>
        <begin position="148"/>
        <end position="171"/>
    </location>
</feature>
<sequence length="311" mass="34006">MTILALIIALALEQFRPLSNRNLFTLAFVRLANQLERGLNAGEYRNGVGAWLVLVLPLLIISFVVYALLCRVNVGFALFWNVAILYLTMGFRQFSHAFSGISKALQADDLDTARALLSDWNGQHAAEMSADEVSKVAIEQGLADSYRYVFGTLFWFVVLAWFVGPAGALLYRAASLLAQKWGRSSGPFGQFAVTALEMLDYLPVRLTAASFAIMGNFEDAVYCWRTQAQSWADYIDGILLSSGAGAIGVRLGDTLHQDHTVKFRPELGVGDAASPDYLASAVGLIWRTAILWIAIVLLFSLGSWLGAVAIL</sequence>
<evidence type="ECO:0000256" key="8">
    <source>
        <dbReference type="ARBA" id="ARBA00023136"/>
    </source>
</evidence>
<feature type="transmembrane region" description="Helical" evidence="9">
    <location>
        <begin position="48"/>
        <end position="69"/>
    </location>
</feature>
<dbReference type="RefSeq" id="WP_130106624.1">
    <property type="nucleotide sequence ID" value="NZ_CP025781.1"/>
</dbReference>
<comment type="similarity">
    <text evidence="3 9">Belongs to the CobD/CbiB family.</text>
</comment>
<proteinExistence type="inferred from homology"/>
<dbReference type="GO" id="GO:0005886">
    <property type="term" value="C:plasma membrane"/>
    <property type="evidence" value="ECO:0007669"/>
    <property type="project" value="UniProtKB-SubCell"/>
</dbReference>
<dbReference type="GO" id="GO:0015420">
    <property type="term" value="F:ABC-type vitamin B12 transporter activity"/>
    <property type="evidence" value="ECO:0007669"/>
    <property type="project" value="UniProtKB-UniRule"/>
</dbReference>
<dbReference type="Proteomes" id="UP000515917">
    <property type="component" value="Chromosome"/>
</dbReference>
<evidence type="ECO:0000256" key="9">
    <source>
        <dbReference type="HAMAP-Rule" id="MF_00024"/>
    </source>
</evidence>
<evidence type="ECO:0000256" key="3">
    <source>
        <dbReference type="ARBA" id="ARBA00006263"/>
    </source>
</evidence>
<protein>
    <recommendedName>
        <fullName evidence="9">Cobalamin biosynthesis protein CobD</fullName>
    </recommendedName>
</protein>
<evidence type="ECO:0000256" key="5">
    <source>
        <dbReference type="ARBA" id="ARBA00022573"/>
    </source>
</evidence>
<keyword evidence="8 9" id="KW-0472">Membrane</keyword>
<dbReference type="UniPathway" id="UPA00148"/>
<evidence type="ECO:0000256" key="7">
    <source>
        <dbReference type="ARBA" id="ARBA00022989"/>
    </source>
</evidence>
<dbReference type="HAMAP" id="MF_00024">
    <property type="entry name" value="CobD_CbiB"/>
    <property type="match status" value="1"/>
</dbReference>
<dbReference type="AlphaFoldDB" id="A0A7G3GA76"/>
<evidence type="ECO:0000256" key="2">
    <source>
        <dbReference type="ARBA" id="ARBA00004953"/>
    </source>
</evidence>
<evidence type="ECO:0000256" key="1">
    <source>
        <dbReference type="ARBA" id="ARBA00004651"/>
    </source>
</evidence>
<feature type="transmembrane region" description="Helical" evidence="9">
    <location>
        <begin position="289"/>
        <end position="310"/>
    </location>
</feature>